<feature type="region of interest" description="Disordered" evidence="3">
    <location>
        <begin position="1641"/>
        <end position="1684"/>
    </location>
</feature>
<keyword evidence="1" id="KW-0862">Zinc</keyword>
<organism evidence="5">
    <name type="scientific">Tanacetum cinerariifolium</name>
    <name type="common">Dalmatian daisy</name>
    <name type="synonym">Chrysanthemum cinerariifolium</name>
    <dbReference type="NCBI Taxonomy" id="118510"/>
    <lineage>
        <taxon>Eukaryota</taxon>
        <taxon>Viridiplantae</taxon>
        <taxon>Streptophyta</taxon>
        <taxon>Embryophyta</taxon>
        <taxon>Tracheophyta</taxon>
        <taxon>Spermatophyta</taxon>
        <taxon>Magnoliopsida</taxon>
        <taxon>eudicotyledons</taxon>
        <taxon>Gunneridae</taxon>
        <taxon>Pentapetalae</taxon>
        <taxon>asterids</taxon>
        <taxon>campanulids</taxon>
        <taxon>Asterales</taxon>
        <taxon>Asteraceae</taxon>
        <taxon>Asteroideae</taxon>
        <taxon>Anthemideae</taxon>
        <taxon>Anthemidinae</taxon>
        <taxon>Tanacetum</taxon>
    </lineage>
</organism>
<comment type="caution">
    <text evidence="5">The sequence shown here is derived from an EMBL/GenBank/DDBJ whole genome shotgun (WGS) entry which is preliminary data.</text>
</comment>
<dbReference type="InterPro" id="IPR013103">
    <property type="entry name" value="RVT_2"/>
</dbReference>
<evidence type="ECO:0000256" key="2">
    <source>
        <dbReference type="SAM" id="Coils"/>
    </source>
</evidence>
<feature type="region of interest" description="Disordered" evidence="3">
    <location>
        <begin position="3090"/>
        <end position="3314"/>
    </location>
</feature>
<feature type="coiled-coil region" evidence="2">
    <location>
        <begin position="1069"/>
        <end position="1096"/>
    </location>
</feature>
<feature type="compositionally biased region" description="Basic and acidic residues" evidence="3">
    <location>
        <begin position="3203"/>
        <end position="3212"/>
    </location>
</feature>
<feature type="compositionally biased region" description="Basic and acidic residues" evidence="3">
    <location>
        <begin position="3090"/>
        <end position="3111"/>
    </location>
</feature>
<dbReference type="SMART" id="SM00343">
    <property type="entry name" value="ZnF_C2HC"/>
    <property type="match status" value="1"/>
</dbReference>
<evidence type="ECO:0000259" key="4">
    <source>
        <dbReference type="PROSITE" id="PS50158"/>
    </source>
</evidence>
<keyword evidence="1" id="KW-0479">Metal-binding</keyword>
<evidence type="ECO:0000256" key="3">
    <source>
        <dbReference type="SAM" id="MobiDB-lite"/>
    </source>
</evidence>
<keyword evidence="1" id="KW-0863">Zinc-finger</keyword>
<dbReference type="InterPro" id="IPR036875">
    <property type="entry name" value="Znf_CCHC_sf"/>
</dbReference>
<feature type="compositionally biased region" description="Basic residues" evidence="3">
    <location>
        <begin position="3160"/>
        <end position="3175"/>
    </location>
</feature>
<dbReference type="Pfam" id="PF00098">
    <property type="entry name" value="zf-CCHC"/>
    <property type="match status" value="1"/>
</dbReference>
<dbReference type="PANTHER" id="PTHR11439:SF495">
    <property type="entry name" value="REVERSE TRANSCRIPTASE, RNA-DEPENDENT DNA POLYMERASE-RELATED"/>
    <property type="match status" value="1"/>
</dbReference>
<feature type="coiled-coil region" evidence="2">
    <location>
        <begin position="2326"/>
        <end position="2360"/>
    </location>
</feature>
<dbReference type="InterPro" id="IPR054722">
    <property type="entry name" value="PolX-like_BBD"/>
</dbReference>
<accession>A0A6L2NKH3</accession>
<dbReference type="Pfam" id="PF07727">
    <property type="entry name" value="RVT_2"/>
    <property type="match status" value="2"/>
</dbReference>
<feature type="compositionally biased region" description="Low complexity" evidence="3">
    <location>
        <begin position="2726"/>
        <end position="2746"/>
    </location>
</feature>
<gene>
    <name evidence="5" type="ORF">Tci_058488</name>
</gene>
<reference evidence="5" key="1">
    <citation type="journal article" date="2019" name="Sci. Rep.">
        <title>Draft genome of Tanacetum cinerariifolium, the natural source of mosquito coil.</title>
        <authorList>
            <person name="Yamashiro T."/>
            <person name="Shiraishi A."/>
            <person name="Satake H."/>
            <person name="Nakayama K."/>
        </authorList>
    </citation>
    <scope>NUCLEOTIDE SEQUENCE</scope>
</reference>
<sequence length="3443" mass="389035">MANLLEDIQCAGFDTLPPILDRTDFASWKQRIRLYCQGKENGVNILKSIDEGPLQLGTVREPLAEGKEGAPHLGLPKDIYTFINHYTDAKDIWDNVKMLLEGSELTKEDWESQLYDYFEHFLQHKGKTINDYYVRFAKLINDMRNIKMTMSRMQLNSKDSNYDQLCAYLKQHETHANENKMMLDQFSQHTVDPLALMSNVSHQQHYLQSSSTPHSTYVLLNIADNAHLDLGLSPMDNLIENLTNTLALLAQSYKTFLPQTNNQLRTSSNTRNQATVQDGRVVVQNVQGRQNRGQGTNTRGGGAAGYGGVQNRVGSANPGQARQVKCYNCNGIGHIARNCTQPKSPQNFDYYKDKMLLMHAQENRVALDAEQLLFLAGGQDNAIDEDVDEQPVQDLALNVDNLFQADDYDAFNSDVDEALTAQTMFMANLSSADPVNDKARPSYDSYILSEVHDHDHYQDVVCEHHAEHAMHDNVQLNHVVDTNVSSVLNDAYMIIYNDMYEPHAQSVSQTSRNTVVENSLTAKIATYKEQVELYERWTRFELTEREQKINEQLRLVISDRNFKEEMLKKELHSVKLQLASTINHNKLIVEEVTSLKKHFKQKENKYLEDFLDMKSLKEKVEDRLFKQDQSLQIVHMLCRPNPYYNELNKVAIGYKNPLCYTRTKQVHPALYNGHEIIKDSHVPAIAHNTEDTLEIAKITKRKMNDKMKNPECVTHKVKIAPHDYSKENFLATFTPQKQLTPEKHDEIERKNLLIANDNLIVECLSKEVFFVATNSELNVARFTKMHVANTIVKARYLEHKAELSNLRDKSHNDTHDELVNRFSNLKVHHLNLKLKYQNLKDSFGNNPPTLDKDTLDFDSVFVIGKMQASLQGKDNVIKQLKKQISHLQETRTLKVRALDSQITQLTAKENREAHLDYLRHLKKSVETIREIVEEAKVVRPLDSSIVFACRNTKHSQELLEYVTGTCSQDSHQQDKKLAPAPLIRKKQVTFTEQSDTNDHFGAIMGYGDYVIVIVSSLGKHSCYVRDTDGVELIKGSRGSNLYTISVEDMMKCRHFPPKEQMKEEDSRALKRISESKEDKAAKKQKLVEEVEELKRHLQIVPNNEDDVYTEATPLARKVPVVDYEIYTKNNKPYYKIIRANGSPQLFMSFLSLLRNFDREDLELKFNIHKDAKTLMEAIKKMFGGNKETKKRNKIDLEEQSLDDLLNNLKIYEAGVKSSSSASTSTQNIAFVSSQTTDSTNDPVSAVASVSATSAKIHVSALPNVDTLSNAVIYSFFASQSNSPQLDNDDLKQIDADDLEEMDLKWQMAMLTVRARKGQFARECRSPKDTRRNDAAEPQRRNVLVETSTSNALVSQCDGVGSYDWSFQAEEEPTNYALMAFTSSSSSSSDNEVSYSEDDSEAEISKNALSFVQPTEQVKHPRPYVNPIKTSIPAANPKTAILKPKSNGTRKNRKACFVLLTQSKLVSITAARPVTAAVPKPHVTRPRQAKSIVTKPYSPPRWHINRSPSPKASNFPLKVTTVKVPQEIQVSHGLGPKERLTIIFLMQDNPQHGLKDKEVIDSGCSRHMTGNMSYLSDFKELNGRYVAIGGNPKGGKISGKGSLKKKQRRMMFNNMCFPVWSSGSNNPQNTNGDAAFEVKEPEFEGRKPESEVHVSLSSSAQTKKHDNKTKREAKGKSPVESSTGYRNLSTEFKDFSNNSINEVNTVNSPVLAVGKSSYMDTSQLTDDPNMPELEDITYSDDEEDVGAEADFTNLETTITISHIPIIKVHKDHHVTQIIGDLSSATQTRSMSRVAQDQGGATSIQDAKGWVLVDLPHGKRAISTKWVFKNNKDERSIVVSNKARLVAQGHTQEEGIDYEEVFAPVARIKAIRLFLAYASFMGFMVYQMDVKSVFMYGTFEEEVYVCQPPGFKDPDYPHKVYKVVRALYGLHQAPRACQDKYVAEILRKFSLTDRKSASTSIDTEKPLLKDPDGEDMDVYIYRSMIGSLMYLTSSRPDIMFAYPKDSPFNLVAYSDSDYAGASLDRKSTTGGCQFLGCILISWQWKKQTVVATSSTKAELNVAAVSLSFCCLVNDVTRLQALVDKKKVIIIEATIRDAFCLDDAESIDCLPKEEIFTELARMGYEKPSTKLTIYKAFFSSQWKFLIHTILQCMSAKRTSWNEFSSSMASAVICLSAGRKFIFSKYIFDSLVRNVDSSTKFYMYPRSLQLIIRAQVGDLSSHSIKYSSPALIQKVFANMRRIEKGFSGLDTHVFEGMIVAQQVDESVADLNVDDVPAAGVADEVQPTLPQSSIDQPPSPQQQPQPSQDAKILMDLLRYLLGTCTTLTRRVVNLEQDKIAQALEIKKLKQRVKKLERRNKIKRRIITYIDVDVDITLKDVADIAKEVVVDAKIEESADVQGRQVESQAQIYQIDLEHADKMDYFKGMKYDDIRLIFKKYFNSNVAFLEEIKEHMEEEDSRSLKRLSKSKEDKAAKRQKLDEEIEEFKKHLQIVLNDEDDVYTEATPLARKVPVVDYDIYTKNNKPYYKIIRVDGSPQLFLSFLSLFRNFDREDLEVLWELVKERFASSKPKNFSDVFLLTTLTYMFEKPDVQAQVWKNQRTVHGLAKVKSWKLLESCGVHIITFTSTQMILLVERRYPLTRFTLDQMLNNVRLEVEEESEVSLKLLRFVRQQSKKDLGQSSVWIHPPRSRQRSSYFGVDAAKDFKKKIHQVIKTAVQVPVNSASTPSSTTIDQDAPSPSISSSSSALRSHSLHQGVADESTFMKDNHVAPIDNNPFINVFAPEPSFDASSSEDMDVKTVFLNSELKEEVYVSQSEGFVDPDHPTHVYRLKKDLYGLKQAPQAWMDSCDPIKTPMVDRLKLDKDPLGIPVDQTRFRSMVGSLMYLTASRPDLVFVVCMCASAIALCYNNVQHSRSKHIDIRHHFIREKVKKCVVELYFVTTDYQLADIFTKALPGERFEFLLSRLDMKNTMADVNVNAPADQAPTMAPPTHTDDQILPHIRLVPIGNSNCYLDVEKSQSNPIYKIARKHKFHPRPDSPLHLPNEEPVLGYLKFSAKGTKREVFEMPIPGNLITADILGEPYYQEYLEKVAKHQRYLADEQGSDHDSPAPKPAKDTKKSNPSAPKADLRPPVIKPTLSQQPEPKPAPAKSKGKKRKLVTKTSDKPSPARKSKSGLVTKRRKPTNSLRSVDESVAECIPEKEPRVDDEEADVQKALEESLKSIYDAPRGPLPPVVIREPESEKYQPLSETPKKKSLADQFIFQSCTSTPAGSSGHDESSSLYVELGLMDSEAGPNPGEQDEGQAGPNPGDAAASQPQSSHVVHAGPNLEHMDLEATDLSTQPHPKQIDEGFTATAYPEADNEKTMAETEAELMVSVTIQQDMSAIPPMTTPIVDLTSRPDSPNAHQPLHATATKTTTTTIHPPLPQPQQSTIDSMYMKRIDELEHIMANLI</sequence>
<dbReference type="PROSITE" id="PS50158">
    <property type="entry name" value="ZF_CCHC"/>
    <property type="match status" value="1"/>
</dbReference>
<dbReference type="PANTHER" id="PTHR11439">
    <property type="entry name" value="GAG-POL-RELATED RETROTRANSPOSON"/>
    <property type="match status" value="1"/>
</dbReference>
<keyword evidence="2" id="KW-0175">Coiled coil</keyword>
<feature type="compositionally biased region" description="Polar residues" evidence="3">
    <location>
        <begin position="3253"/>
        <end position="3263"/>
    </location>
</feature>
<name>A0A6L2NKH3_TANCI</name>
<dbReference type="SUPFAM" id="SSF57756">
    <property type="entry name" value="Retrovirus zinc finger-like domains"/>
    <property type="match status" value="1"/>
</dbReference>
<evidence type="ECO:0000313" key="5">
    <source>
        <dbReference type="EMBL" id="GEU86510.1"/>
    </source>
</evidence>
<feature type="compositionally biased region" description="Basic and acidic residues" evidence="3">
    <location>
        <begin position="1641"/>
        <end position="1651"/>
    </location>
</feature>
<feature type="region of interest" description="Disordered" evidence="3">
    <location>
        <begin position="1319"/>
        <end position="1338"/>
    </location>
</feature>
<dbReference type="CDD" id="cd09272">
    <property type="entry name" value="RNase_HI_RT_Ty1"/>
    <property type="match status" value="2"/>
</dbReference>
<dbReference type="Gene3D" id="4.10.60.10">
    <property type="entry name" value="Zinc finger, CCHC-type"/>
    <property type="match status" value="1"/>
</dbReference>
<feature type="coiled-coil region" evidence="2">
    <location>
        <begin position="2457"/>
        <end position="2491"/>
    </location>
</feature>
<feature type="domain" description="CCHC-type" evidence="4">
    <location>
        <begin position="325"/>
        <end position="341"/>
    </location>
</feature>
<dbReference type="EMBL" id="BKCJ010009339">
    <property type="protein sequence ID" value="GEU86510.1"/>
    <property type="molecule type" value="Genomic_DNA"/>
</dbReference>
<protein>
    <submittedName>
        <fullName evidence="5">Retrovirus-related Pol polyprotein from transposon TNT 1-94</fullName>
    </submittedName>
</protein>
<dbReference type="InterPro" id="IPR001878">
    <property type="entry name" value="Znf_CCHC"/>
</dbReference>
<dbReference type="Pfam" id="PF22936">
    <property type="entry name" value="Pol_BBD"/>
    <property type="match status" value="1"/>
</dbReference>
<evidence type="ECO:0000256" key="1">
    <source>
        <dbReference type="PROSITE-ProRule" id="PRU00047"/>
    </source>
</evidence>
<proteinExistence type="predicted"/>
<dbReference type="GO" id="GO:0003676">
    <property type="term" value="F:nucleic acid binding"/>
    <property type="evidence" value="ECO:0007669"/>
    <property type="project" value="InterPro"/>
</dbReference>
<dbReference type="GO" id="GO:0008270">
    <property type="term" value="F:zinc ion binding"/>
    <property type="evidence" value="ECO:0007669"/>
    <property type="project" value="UniProtKB-KW"/>
</dbReference>
<feature type="region of interest" description="Disordered" evidence="3">
    <location>
        <begin position="2717"/>
        <end position="2746"/>
    </location>
</feature>
<feature type="region of interest" description="Disordered" evidence="3">
    <location>
        <begin position="2283"/>
        <end position="2303"/>
    </location>
</feature>